<dbReference type="HAMAP" id="MF_02225">
    <property type="entry name" value="CoaBC"/>
    <property type="match status" value="1"/>
</dbReference>
<comment type="cofactor">
    <cofactor evidence="3">
        <name>FMN</name>
        <dbReference type="ChEBI" id="CHEBI:58210"/>
    </cofactor>
    <text evidence="3">Binds 1 FMN per subunit.</text>
</comment>
<comment type="similarity">
    <text evidence="3 4">In the N-terminal section; belongs to the HFCD (homo-oligomeric flavin containing Cys decarboxylase) superfamily.</text>
</comment>
<feature type="region of interest" description="Phosphopantothenoylcysteine decarboxylase" evidence="3">
    <location>
        <begin position="1"/>
        <end position="192"/>
    </location>
</feature>
<dbReference type="PANTHER" id="PTHR14359:SF6">
    <property type="entry name" value="PHOSPHOPANTOTHENOYLCYSTEINE DECARBOXYLASE"/>
    <property type="match status" value="1"/>
</dbReference>
<name>A0A1G9F4R2_9PROT</name>
<dbReference type="EC" id="6.3.2.5" evidence="3"/>
<feature type="binding site" evidence="3">
    <location>
        <position position="343"/>
    </location>
    <ligand>
        <name>CTP</name>
        <dbReference type="ChEBI" id="CHEBI:37563"/>
    </ligand>
</feature>
<dbReference type="GO" id="GO:0004633">
    <property type="term" value="F:phosphopantothenoylcysteine decarboxylase activity"/>
    <property type="evidence" value="ECO:0007669"/>
    <property type="project" value="UniProtKB-UniRule"/>
</dbReference>
<comment type="pathway">
    <text evidence="3 4">Cofactor biosynthesis; coenzyme A biosynthesis; CoA from (R)-pantothenate: step 3/5.</text>
</comment>
<dbReference type="InterPro" id="IPR003382">
    <property type="entry name" value="Flavoprotein"/>
</dbReference>
<evidence type="ECO:0000256" key="4">
    <source>
        <dbReference type="RuleBase" id="RU364078"/>
    </source>
</evidence>
<feature type="binding site" evidence="3">
    <location>
        <position position="281"/>
    </location>
    <ligand>
        <name>CTP</name>
        <dbReference type="ChEBI" id="CHEBI:37563"/>
    </ligand>
</feature>
<dbReference type="GO" id="GO:0015941">
    <property type="term" value="P:pantothenate catabolic process"/>
    <property type="evidence" value="ECO:0007669"/>
    <property type="project" value="InterPro"/>
</dbReference>
<evidence type="ECO:0000259" key="5">
    <source>
        <dbReference type="Pfam" id="PF02441"/>
    </source>
</evidence>
<dbReference type="RefSeq" id="WP_091472844.1">
    <property type="nucleotide sequence ID" value="NZ_FNFX01000005.1"/>
</dbReference>
<comment type="caution">
    <text evidence="3">Lacks conserved residue(s) required for the propagation of feature annotation.</text>
</comment>
<dbReference type="Pfam" id="PF04127">
    <property type="entry name" value="DFP"/>
    <property type="match status" value="1"/>
</dbReference>
<proteinExistence type="inferred from homology"/>
<dbReference type="SUPFAM" id="SSF52507">
    <property type="entry name" value="Homo-oligomeric flavin-containing Cys decarboxylases, HFCD"/>
    <property type="match status" value="1"/>
</dbReference>
<reference evidence="8" key="1">
    <citation type="submission" date="2016-10" db="EMBL/GenBank/DDBJ databases">
        <authorList>
            <person name="Varghese N."/>
            <person name="Submissions S."/>
        </authorList>
    </citation>
    <scope>NUCLEOTIDE SEQUENCE [LARGE SCALE GENOMIC DNA]</scope>
    <source>
        <strain evidence="8">CBMB127</strain>
    </source>
</reference>
<keyword evidence="2 3" id="KW-0456">Lyase</keyword>
<keyword evidence="8" id="KW-1185">Reference proteome</keyword>
<dbReference type="GO" id="GO:0071513">
    <property type="term" value="C:phosphopantothenoylcysteine decarboxylase complex"/>
    <property type="evidence" value="ECO:0007669"/>
    <property type="project" value="TreeGrafter"/>
</dbReference>
<dbReference type="EMBL" id="FNFX01000005">
    <property type="protein sequence ID" value="SDK83394.1"/>
    <property type="molecule type" value="Genomic_DNA"/>
</dbReference>
<comment type="function">
    <text evidence="3">Catalyzes two sequential steps in the biosynthesis of coenzyme A. In the first step cysteine is conjugated to 4'-phosphopantothenate to form 4-phosphopantothenoylcysteine. In the second step the latter compound is decarboxylated to form 4'-phosphopantotheine.</text>
</comment>
<feature type="domain" description="Flavoprotein" evidence="5">
    <location>
        <begin position="10"/>
        <end position="180"/>
    </location>
</feature>
<dbReference type="STRING" id="492660.SAMN05192566_2623"/>
<dbReference type="GO" id="GO:0046872">
    <property type="term" value="F:metal ion binding"/>
    <property type="evidence" value="ECO:0007669"/>
    <property type="project" value="UniProtKB-KW"/>
</dbReference>
<dbReference type="SUPFAM" id="SSF102645">
    <property type="entry name" value="CoaB-like"/>
    <property type="match status" value="1"/>
</dbReference>
<dbReference type="InterPro" id="IPR035929">
    <property type="entry name" value="CoaB-like_sf"/>
</dbReference>
<dbReference type="EC" id="4.1.1.36" evidence="3"/>
<evidence type="ECO:0000313" key="8">
    <source>
        <dbReference type="Proteomes" id="UP000198629"/>
    </source>
</evidence>
<dbReference type="Proteomes" id="UP000198629">
    <property type="component" value="Unassembled WGS sequence"/>
</dbReference>
<dbReference type="GO" id="GO:0010181">
    <property type="term" value="F:FMN binding"/>
    <property type="evidence" value="ECO:0007669"/>
    <property type="project" value="UniProtKB-UniRule"/>
</dbReference>
<comment type="catalytic activity">
    <reaction evidence="3 4">
        <text>(R)-4'-phosphopantothenate + L-cysteine + CTP = N-[(R)-4-phosphopantothenoyl]-L-cysteine + CMP + diphosphate + H(+)</text>
        <dbReference type="Rhea" id="RHEA:19397"/>
        <dbReference type="ChEBI" id="CHEBI:10986"/>
        <dbReference type="ChEBI" id="CHEBI:15378"/>
        <dbReference type="ChEBI" id="CHEBI:33019"/>
        <dbReference type="ChEBI" id="CHEBI:35235"/>
        <dbReference type="ChEBI" id="CHEBI:37563"/>
        <dbReference type="ChEBI" id="CHEBI:59458"/>
        <dbReference type="ChEBI" id="CHEBI:60377"/>
        <dbReference type="EC" id="6.3.2.5"/>
    </reaction>
</comment>
<dbReference type="NCBIfam" id="TIGR00521">
    <property type="entry name" value="coaBC_dfp"/>
    <property type="match status" value="1"/>
</dbReference>
<evidence type="ECO:0000256" key="1">
    <source>
        <dbReference type="ARBA" id="ARBA00022793"/>
    </source>
</evidence>
<sequence>MNSTHLSSRHLLVGVTGGIAAYKTAELIRLLIKQGYTVQVVMTEAATHFITPITLQALSGNPVFIDGWDQRIANAMPHIELSRQADAILVAPASADFIAKLAHGFANDLLSTLCLARECPLLVAPAMNRQMWENPATQRNLAQLRTDQVILLGPDSGEQACGEVGQGRMLEPATLLEGVQAHFTPKLLVGKKILITAGATMEMLDPVRGITNLSSGKMGFALAKVAMHMGAEVTLVYGHTTAAQPLVTHAFHASAASEMHATVMHHIADQDIFIGVAAVADYSPVLTAEQKIKKSEETLTIQLKRNRDILAEVAALPDPPYCVGFAAETEQVLEHARHKRLAKRIPVIIANKANTALGSDNNSVTIIDETGEYPLSSADKTSIASKILTHLYQHLSSFNNNK</sequence>
<accession>A0A1G9F4R2</accession>
<feature type="binding site" evidence="3">
    <location>
        <position position="339"/>
    </location>
    <ligand>
        <name>CTP</name>
        <dbReference type="ChEBI" id="CHEBI:37563"/>
    </ligand>
</feature>
<keyword evidence="3" id="KW-0460">Magnesium</keyword>
<protein>
    <recommendedName>
        <fullName evidence="3">Coenzyme A biosynthesis bifunctional protein CoaBC</fullName>
    </recommendedName>
    <alternativeName>
        <fullName evidence="3">DNA/pantothenate metabolism flavoprotein</fullName>
    </alternativeName>
    <alternativeName>
        <fullName evidence="3">Phosphopantothenoylcysteine synthetase/decarboxylase</fullName>
        <shortName evidence="3">PPCS-PPCDC</shortName>
    </alternativeName>
    <domain>
        <recommendedName>
            <fullName evidence="3">Phosphopantothenoylcysteine decarboxylase</fullName>
            <shortName evidence="3">PPC decarboxylase</shortName>
            <shortName evidence="3">PPC-DC</shortName>
            <ecNumber evidence="3">4.1.1.36</ecNumber>
        </recommendedName>
        <alternativeName>
            <fullName evidence="3">CoaC</fullName>
        </alternativeName>
    </domain>
    <domain>
        <recommendedName>
            <fullName evidence="3">Phosphopantothenate--cysteine ligase</fullName>
            <ecNumber evidence="3">6.3.2.5</ecNumber>
        </recommendedName>
        <alternativeName>
            <fullName evidence="3">CoaB</fullName>
        </alternativeName>
        <alternativeName>
            <fullName evidence="3">Phosphopantothenoylcysteine synthetase</fullName>
            <shortName evidence="3">PPC synthetase</shortName>
            <shortName evidence="3">PPC-S</shortName>
        </alternativeName>
    </domain>
</protein>
<dbReference type="InterPro" id="IPR005252">
    <property type="entry name" value="CoaBC"/>
</dbReference>
<keyword evidence="1 3" id="KW-0210">Decarboxylase</keyword>
<feature type="domain" description="DNA/pantothenate metabolism flavoprotein C-terminal" evidence="6">
    <location>
        <begin position="188"/>
        <end position="392"/>
    </location>
</feature>
<dbReference type="Gene3D" id="3.40.50.10300">
    <property type="entry name" value="CoaB-like"/>
    <property type="match status" value="1"/>
</dbReference>
<comment type="similarity">
    <text evidence="3 4">In the C-terminal section; belongs to the PPC synthetase family.</text>
</comment>
<keyword evidence="3 4" id="KW-0436">Ligase</keyword>
<evidence type="ECO:0000259" key="6">
    <source>
        <dbReference type="Pfam" id="PF04127"/>
    </source>
</evidence>
<comment type="catalytic activity">
    <reaction evidence="3 4">
        <text>N-[(R)-4-phosphopantothenoyl]-L-cysteine + H(+) = (R)-4'-phosphopantetheine + CO2</text>
        <dbReference type="Rhea" id="RHEA:16793"/>
        <dbReference type="ChEBI" id="CHEBI:15378"/>
        <dbReference type="ChEBI" id="CHEBI:16526"/>
        <dbReference type="ChEBI" id="CHEBI:59458"/>
        <dbReference type="ChEBI" id="CHEBI:61723"/>
        <dbReference type="EC" id="4.1.1.36"/>
    </reaction>
</comment>
<dbReference type="UniPathway" id="UPA00241">
    <property type="reaction ID" value="UER00353"/>
</dbReference>
<feature type="active site" description="Proton donor" evidence="3">
    <location>
        <position position="161"/>
    </location>
</feature>
<dbReference type="InterPro" id="IPR007085">
    <property type="entry name" value="DNA/pantothenate-metab_flavo_C"/>
</dbReference>
<organism evidence="7 8">
    <name type="scientific">Methylophilus rhizosphaerae</name>
    <dbReference type="NCBI Taxonomy" id="492660"/>
    <lineage>
        <taxon>Bacteria</taxon>
        <taxon>Pseudomonadati</taxon>
        <taxon>Pseudomonadota</taxon>
        <taxon>Betaproteobacteria</taxon>
        <taxon>Nitrosomonadales</taxon>
        <taxon>Methylophilaceae</taxon>
        <taxon>Methylophilus</taxon>
    </lineage>
</organism>
<comment type="function">
    <text evidence="4">Catalyzes two steps in the biosynthesis of coenzyme A. In the first step cysteine is conjugated to 4'-phosphopantothenate to form 4-phosphopantothenoylcysteine, in the latter compound is decarboxylated to form 4'-phosphopantotheine.</text>
</comment>
<feature type="binding site" evidence="3">
    <location>
        <position position="325"/>
    </location>
    <ligand>
        <name>CTP</name>
        <dbReference type="ChEBI" id="CHEBI:37563"/>
    </ligand>
</feature>
<dbReference type="GO" id="GO:0004632">
    <property type="term" value="F:phosphopantothenate--cysteine ligase activity"/>
    <property type="evidence" value="ECO:0007669"/>
    <property type="project" value="UniProtKB-UniRule"/>
</dbReference>
<dbReference type="InterPro" id="IPR036551">
    <property type="entry name" value="Flavin_trans-like"/>
</dbReference>
<comment type="cofactor">
    <cofactor evidence="3">
        <name>Mg(2+)</name>
        <dbReference type="ChEBI" id="CHEBI:18420"/>
    </cofactor>
</comment>
<feature type="binding site" evidence="3">
    <location>
        <position position="291"/>
    </location>
    <ligand>
        <name>CTP</name>
        <dbReference type="ChEBI" id="CHEBI:37563"/>
    </ligand>
</feature>
<evidence type="ECO:0000313" key="7">
    <source>
        <dbReference type="EMBL" id="SDK83394.1"/>
    </source>
</evidence>
<dbReference type="GO" id="GO:0015937">
    <property type="term" value="P:coenzyme A biosynthetic process"/>
    <property type="evidence" value="ECO:0007669"/>
    <property type="project" value="UniProtKB-UniRule"/>
</dbReference>
<dbReference type="AlphaFoldDB" id="A0A1G9F4R2"/>
<comment type="pathway">
    <text evidence="3 4">Cofactor biosynthesis; coenzyme A biosynthesis; CoA from (R)-pantothenate: step 2/5.</text>
</comment>
<keyword evidence="3 4" id="KW-0285">Flavoprotein</keyword>
<dbReference type="Pfam" id="PF02441">
    <property type="entry name" value="Flavoprotein"/>
    <property type="match status" value="1"/>
</dbReference>
<gene>
    <name evidence="3" type="primary">coaBC</name>
    <name evidence="7" type="ORF">SAMN05192566_2623</name>
</gene>
<feature type="region of interest" description="Phosphopantothenate--cysteine ligase" evidence="3">
    <location>
        <begin position="193"/>
        <end position="402"/>
    </location>
</feature>
<keyword evidence="3 4" id="KW-0288">FMN</keyword>
<keyword evidence="3" id="KW-0511">Multifunctional enzyme</keyword>
<dbReference type="PANTHER" id="PTHR14359">
    <property type="entry name" value="HOMO-OLIGOMERIC FLAVIN CONTAINING CYS DECARBOXYLASE FAMILY"/>
    <property type="match status" value="1"/>
</dbReference>
<dbReference type="Gene3D" id="3.40.50.1950">
    <property type="entry name" value="Flavin prenyltransferase-like"/>
    <property type="match status" value="1"/>
</dbReference>
<evidence type="ECO:0000256" key="3">
    <source>
        <dbReference type="HAMAP-Rule" id="MF_02225"/>
    </source>
</evidence>
<evidence type="ECO:0000256" key="2">
    <source>
        <dbReference type="ARBA" id="ARBA00023239"/>
    </source>
</evidence>
<keyword evidence="3" id="KW-0479">Metal-binding</keyword>
<dbReference type="OrthoDB" id="9802554at2"/>